<dbReference type="EMBL" id="LAZR01041837">
    <property type="protein sequence ID" value="KKL10986.1"/>
    <property type="molecule type" value="Genomic_DNA"/>
</dbReference>
<comment type="caution">
    <text evidence="1">The sequence shown here is derived from an EMBL/GenBank/DDBJ whole genome shotgun (WGS) entry which is preliminary data.</text>
</comment>
<evidence type="ECO:0008006" key="2">
    <source>
        <dbReference type="Google" id="ProtNLM"/>
    </source>
</evidence>
<feature type="non-terminal residue" evidence="1">
    <location>
        <position position="1"/>
    </location>
</feature>
<gene>
    <name evidence="1" type="ORF">LCGC14_2550320</name>
</gene>
<protein>
    <recommendedName>
        <fullName evidence="2">N-acetyl sugar amidotransferase</fullName>
    </recommendedName>
</protein>
<dbReference type="InterPro" id="IPR020022">
    <property type="entry name" value="N-acetyl_sugar_amidoTrfase"/>
</dbReference>
<evidence type="ECO:0000313" key="1">
    <source>
        <dbReference type="EMBL" id="KKL10986.1"/>
    </source>
</evidence>
<reference evidence="1" key="1">
    <citation type="journal article" date="2015" name="Nature">
        <title>Complex archaea that bridge the gap between prokaryotes and eukaryotes.</title>
        <authorList>
            <person name="Spang A."/>
            <person name="Saw J.H."/>
            <person name="Jorgensen S.L."/>
            <person name="Zaremba-Niedzwiedzka K."/>
            <person name="Martijn J."/>
            <person name="Lind A.E."/>
            <person name="van Eijk R."/>
            <person name="Schleper C."/>
            <person name="Guy L."/>
            <person name="Ettema T.J."/>
        </authorList>
    </citation>
    <scope>NUCLEOTIDE SEQUENCE</scope>
</reference>
<dbReference type="SUPFAM" id="SSF52402">
    <property type="entry name" value="Adenine nucleotide alpha hydrolases-like"/>
    <property type="match status" value="1"/>
</dbReference>
<accession>A0A0F9CZD1</accession>
<name>A0A0F9CZD1_9ZZZZ</name>
<organism evidence="1">
    <name type="scientific">marine sediment metagenome</name>
    <dbReference type="NCBI Taxonomy" id="412755"/>
    <lineage>
        <taxon>unclassified sequences</taxon>
        <taxon>metagenomes</taxon>
        <taxon>ecological metagenomes</taxon>
    </lineage>
</organism>
<sequence length="338" mass="40239">VMFRGDSCQACLNFERRKEINWEAREKELKDILDEHRGKKPYDCAIAISGGKDSHWIVNKLEELDMHPLLLTVMDRFTHTKAGQHNFNNLLKKYNNIMYTINMDTFVKSTRWAFEQLGQPLKYTEYLIYLIPYDICIALDIPLLFFGENSAYEYGQTDTDQYIANGQIRNLVEQMVDEAQWWEEGGITLKELFTIDMRQTIDVNRRTPLAIYMSYFYPWSSVGHLETAQRMGFKTLEGEWDREGCCENFEQIDSYGYVAHLWMRYPRLGYQRVTDIATRRVREGVWTLEEAQKIIKERDHIMDRQAYEDFISILGYPWREYLDLLNDASWNKYYGRGK</sequence>
<proteinExistence type="predicted"/>
<dbReference type="NCBIfam" id="TIGR03573">
    <property type="entry name" value="WbuX"/>
    <property type="match status" value="1"/>
</dbReference>
<dbReference type="AlphaFoldDB" id="A0A0F9CZD1"/>